<dbReference type="InterPro" id="IPR012132">
    <property type="entry name" value="GMC_OxRdtase"/>
</dbReference>
<name>A0AAV6V4F3_9ARAC</name>
<evidence type="ECO:0000259" key="2">
    <source>
        <dbReference type="Pfam" id="PF05199"/>
    </source>
</evidence>
<dbReference type="AlphaFoldDB" id="A0AAV6V4F3"/>
<keyword evidence="4" id="KW-1185">Reference proteome</keyword>
<dbReference type="EMBL" id="JAFNEN010000172">
    <property type="protein sequence ID" value="KAG8190898.1"/>
    <property type="molecule type" value="Genomic_DNA"/>
</dbReference>
<evidence type="ECO:0000313" key="3">
    <source>
        <dbReference type="EMBL" id="KAG8190898.1"/>
    </source>
</evidence>
<dbReference type="GO" id="GO:0050660">
    <property type="term" value="F:flavin adenine dinucleotide binding"/>
    <property type="evidence" value="ECO:0007669"/>
    <property type="project" value="InterPro"/>
</dbReference>
<protein>
    <recommendedName>
        <fullName evidence="2">Glucose-methanol-choline oxidoreductase C-terminal domain-containing protein</fullName>
    </recommendedName>
</protein>
<feature type="domain" description="Glucose-methanol-choline oxidoreductase C-terminal" evidence="2">
    <location>
        <begin position="15"/>
        <end position="89"/>
    </location>
</feature>
<organism evidence="3 4">
    <name type="scientific">Oedothorax gibbosus</name>
    <dbReference type="NCBI Taxonomy" id="931172"/>
    <lineage>
        <taxon>Eukaryota</taxon>
        <taxon>Metazoa</taxon>
        <taxon>Ecdysozoa</taxon>
        <taxon>Arthropoda</taxon>
        <taxon>Chelicerata</taxon>
        <taxon>Arachnida</taxon>
        <taxon>Araneae</taxon>
        <taxon>Araneomorphae</taxon>
        <taxon>Entelegynae</taxon>
        <taxon>Araneoidea</taxon>
        <taxon>Linyphiidae</taxon>
        <taxon>Erigoninae</taxon>
        <taxon>Oedothorax</taxon>
    </lineage>
</organism>
<dbReference type="PANTHER" id="PTHR11552:SF227">
    <property type="entry name" value="GLUCOSE DEHYDROGENASE [FAD, QUINONE]-LIKE PROTEIN"/>
    <property type="match status" value="1"/>
</dbReference>
<gene>
    <name evidence="3" type="ORF">JTE90_010323</name>
</gene>
<comment type="similarity">
    <text evidence="1">Belongs to the GMC oxidoreductase family.</text>
</comment>
<dbReference type="PANTHER" id="PTHR11552">
    <property type="entry name" value="GLUCOSE-METHANOL-CHOLINE GMC OXIDOREDUCTASE"/>
    <property type="match status" value="1"/>
</dbReference>
<dbReference type="Gene3D" id="3.50.50.60">
    <property type="entry name" value="FAD/NAD(P)-binding domain"/>
    <property type="match status" value="1"/>
</dbReference>
<evidence type="ECO:0000313" key="4">
    <source>
        <dbReference type="Proteomes" id="UP000827092"/>
    </source>
</evidence>
<dbReference type="SUPFAM" id="SSF51905">
    <property type="entry name" value="FAD/NAD(P)-binding domain"/>
    <property type="match status" value="1"/>
</dbReference>
<comment type="caution">
    <text evidence="3">The sequence shown here is derived from an EMBL/GenBank/DDBJ whole genome shotgun (WGS) entry which is preliminary data.</text>
</comment>
<dbReference type="Gene3D" id="3.30.560.10">
    <property type="entry name" value="Glucose Oxidase, domain 3"/>
    <property type="match status" value="1"/>
</dbReference>
<proteinExistence type="inferred from homology"/>
<accession>A0AAV6V4F3</accession>
<dbReference type="Pfam" id="PF05199">
    <property type="entry name" value="GMC_oxred_C"/>
    <property type="match status" value="1"/>
</dbReference>
<evidence type="ECO:0000256" key="1">
    <source>
        <dbReference type="ARBA" id="ARBA00010790"/>
    </source>
</evidence>
<dbReference type="InterPro" id="IPR036188">
    <property type="entry name" value="FAD/NAD-bd_sf"/>
</dbReference>
<sequence length="229" mass="25693">MALSLVVKILTGMTTNTVPDDKYKCLAESFLSTLNHQVDTAKMGVPSDPTTVVTPRLKVKGIDGLRVVDASIMPIIPSGNTNVPVIMIAEKASDMIKETIDCPTQLANSSYRTLLQIPQEKVKGNLLVANFFLTSNGPDQRKFLYHALCQYNHIADAPAFVDAAEECSQDHRYWFNGFRIRLHYCWCWFRWLRGGQPFVRGSLRDSSAAGSWNNTSFTHRCSSINSKFR</sequence>
<reference evidence="3 4" key="1">
    <citation type="journal article" date="2022" name="Nat. Ecol. Evol.">
        <title>A masculinizing supergene underlies an exaggerated male reproductive morph in a spider.</title>
        <authorList>
            <person name="Hendrickx F."/>
            <person name="De Corte Z."/>
            <person name="Sonet G."/>
            <person name="Van Belleghem S.M."/>
            <person name="Kostlbacher S."/>
            <person name="Vangestel C."/>
        </authorList>
    </citation>
    <scope>NUCLEOTIDE SEQUENCE [LARGE SCALE GENOMIC DNA]</scope>
    <source>
        <strain evidence="3">W744_W776</strain>
    </source>
</reference>
<dbReference type="InterPro" id="IPR007867">
    <property type="entry name" value="GMC_OxRtase_C"/>
</dbReference>
<dbReference type="Proteomes" id="UP000827092">
    <property type="component" value="Unassembled WGS sequence"/>
</dbReference>
<dbReference type="GO" id="GO:0016614">
    <property type="term" value="F:oxidoreductase activity, acting on CH-OH group of donors"/>
    <property type="evidence" value="ECO:0007669"/>
    <property type="project" value="InterPro"/>
</dbReference>